<dbReference type="SUPFAM" id="SSF75011">
    <property type="entry name" value="3-carboxy-cis,cis-mucoante lactonizing enzyme"/>
    <property type="match status" value="1"/>
</dbReference>
<dbReference type="GO" id="GO:0017057">
    <property type="term" value="F:6-phosphogluconolactonase activity"/>
    <property type="evidence" value="ECO:0007669"/>
    <property type="project" value="TreeGrafter"/>
</dbReference>
<dbReference type="PANTHER" id="PTHR30344:SF1">
    <property type="entry name" value="6-PHOSPHOGLUCONOLACTONASE"/>
    <property type="match status" value="1"/>
</dbReference>
<evidence type="ECO:0000256" key="1">
    <source>
        <dbReference type="ARBA" id="ARBA00005564"/>
    </source>
</evidence>
<keyword evidence="6" id="KW-1185">Reference proteome</keyword>
<proteinExistence type="inferred from homology"/>
<dbReference type="InterPro" id="IPR019405">
    <property type="entry name" value="Lactonase_7-beta_prop"/>
</dbReference>
<feature type="compositionally biased region" description="Low complexity" evidence="3">
    <location>
        <begin position="48"/>
        <end position="57"/>
    </location>
</feature>
<feature type="region of interest" description="Disordered" evidence="3">
    <location>
        <begin position="30"/>
        <end position="62"/>
    </location>
</feature>
<gene>
    <name evidence="5" type="ORF">D5R81_11530</name>
</gene>
<keyword evidence="2" id="KW-0119">Carbohydrate metabolism</keyword>
<dbReference type="PANTHER" id="PTHR30344">
    <property type="entry name" value="6-PHOSPHOGLUCONOLACTONASE-RELATED"/>
    <property type="match status" value="1"/>
</dbReference>
<keyword evidence="2" id="KW-0313">Glucose metabolism</keyword>
<comment type="similarity">
    <text evidence="1">Belongs to the cycloisomerase 2 family.</text>
</comment>
<dbReference type="InterPro" id="IPR050282">
    <property type="entry name" value="Cycloisomerase_2"/>
</dbReference>
<dbReference type="OrthoDB" id="9757809at2"/>
<evidence type="ECO:0000256" key="2">
    <source>
        <dbReference type="ARBA" id="ARBA00022526"/>
    </source>
</evidence>
<dbReference type="Pfam" id="PF10282">
    <property type="entry name" value="Lactonase"/>
    <property type="match status" value="1"/>
</dbReference>
<dbReference type="Gene3D" id="2.130.10.10">
    <property type="entry name" value="YVTN repeat-like/Quinoprotein amine dehydrogenase"/>
    <property type="match status" value="2"/>
</dbReference>
<evidence type="ECO:0000256" key="4">
    <source>
        <dbReference type="SAM" id="SignalP"/>
    </source>
</evidence>
<feature type="signal peptide" evidence="4">
    <location>
        <begin position="1"/>
        <end position="26"/>
    </location>
</feature>
<evidence type="ECO:0000313" key="6">
    <source>
        <dbReference type="Proteomes" id="UP000273022"/>
    </source>
</evidence>
<dbReference type="AlphaFoldDB" id="A0A3A6TXF5"/>
<name>A0A3A6TXF5_9GAMM</name>
<dbReference type="InterPro" id="IPR015943">
    <property type="entry name" value="WD40/YVTN_repeat-like_dom_sf"/>
</dbReference>
<evidence type="ECO:0000256" key="3">
    <source>
        <dbReference type="SAM" id="MobiDB-lite"/>
    </source>
</evidence>
<comment type="caution">
    <text evidence="5">The sequence shown here is derived from an EMBL/GenBank/DDBJ whole genome shotgun (WGS) entry which is preliminary data.</text>
</comment>
<evidence type="ECO:0008006" key="7">
    <source>
        <dbReference type="Google" id="ProtNLM"/>
    </source>
</evidence>
<feature type="chain" id="PRO_5017263076" description="Lactonase family protein" evidence="4">
    <location>
        <begin position="27"/>
        <end position="499"/>
    </location>
</feature>
<feature type="compositionally biased region" description="Polar residues" evidence="3">
    <location>
        <begin position="30"/>
        <end position="41"/>
    </location>
</feature>
<dbReference type="PROSITE" id="PS51257">
    <property type="entry name" value="PROKAR_LIPOPROTEIN"/>
    <property type="match status" value="1"/>
</dbReference>
<evidence type="ECO:0000313" key="5">
    <source>
        <dbReference type="EMBL" id="RJY13201.1"/>
    </source>
</evidence>
<organism evidence="5 6">
    <name type="scientific">Parashewanella spongiae</name>
    <dbReference type="NCBI Taxonomy" id="342950"/>
    <lineage>
        <taxon>Bacteria</taxon>
        <taxon>Pseudomonadati</taxon>
        <taxon>Pseudomonadota</taxon>
        <taxon>Gammaproteobacteria</taxon>
        <taxon>Alteromonadales</taxon>
        <taxon>Shewanellaceae</taxon>
        <taxon>Parashewanella</taxon>
    </lineage>
</organism>
<dbReference type="Proteomes" id="UP000273022">
    <property type="component" value="Unassembled WGS sequence"/>
</dbReference>
<accession>A0A3A6TXF5</accession>
<dbReference type="RefSeq" id="WP_133309828.1">
    <property type="nucleotide sequence ID" value="NZ_CP037952.1"/>
</dbReference>
<reference evidence="5 6" key="1">
    <citation type="submission" date="2018-09" db="EMBL/GenBank/DDBJ databases">
        <title>Phylogeny of the Shewanellaceae, and recommendation for two new genera, Pseudoshewanella and Parashewanella.</title>
        <authorList>
            <person name="Wang G."/>
        </authorList>
    </citation>
    <scope>NUCLEOTIDE SEQUENCE [LARGE SCALE GENOMIC DNA]</scope>
    <source>
        <strain evidence="5 6">KCTC 22492</strain>
    </source>
</reference>
<protein>
    <recommendedName>
        <fullName evidence="7">Lactonase family protein</fullName>
    </recommendedName>
</protein>
<sequence length="499" mass="53826">MKNRTEHVSQGWKVLILGCLALLVTACGSGNSNTVSPTNPTKPGGGSENSNNGNNGSPISGYLYTTTNGEADNLVLRLTRHEDGSLTDETKYETNGIGDANRGAGGDAHGDFDSQGAVQIVGDYLLAVNAGDDSISVFSIDKSNGDLTIMGNNVSSGGQRPVSIAAVKKSGEADKYWVVVANQWDNPNVQKGGDGETSAEFYPSPEFFSPLHNLIAIHSTDEERNITLFSFDASEGKLTEERVLDKYRREHGGPASITFSDDGTKLAVSTWGIAHLHTATPLLTNESGNMKYQRRSRVYVYNFNKSTGKTAHRRQFDQSGISGTIGINWARSNDSIVYASNFNLTNDMKNNGLTVLKDAGNVVYKAQNFKTGPENVVDEACWTVLNPEGSRLYVSSFGSNSITAFSLNSDGSVKQNLAVELRGDAVPAGDSKDMYITSDNKYLYNLGAFNTFSMNTFEITDTGLTYKSQYQFNETKDEQGNAGAYNFLGLAGFDVQSAN</sequence>
<keyword evidence="4" id="KW-0732">Signal</keyword>
<dbReference type="GO" id="GO:0006006">
    <property type="term" value="P:glucose metabolic process"/>
    <property type="evidence" value="ECO:0007669"/>
    <property type="project" value="UniProtKB-KW"/>
</dbReference>
<dbReference type="EMBL" id="QYYH01000067">
    <property type="protein sequence ID" value="RJY13201.1"/>
    <property type="molecule type" value="Genomic_DNA"/>
</dbReference>